<name>E2B258_CAMFO</name>
<evidence type="ECO:0000313" key="2">
    <source>
        <dbReference type="EMBL" id="EFN60233.1"/>
    </source>
</evidence>
<reference evidence="2 3" key="1">
    <citation type="journal article" date="2010" name="Science">
        <title>Genomic comparison of the ants Camponotus floridanus and Harpegnathos saltator.</title>
        <authorList>
            <person name="Bonasio R."/>
            <person name="Zhang G."/>
            <person name="Ye C."/>
            <person name="Mutti N.S."/>
            <person name="Fang X."/>
            <person name="Qin N."/>
            <person name="Donahue G."/>
            <person name="Yang P."/>
            <person name="Li Q."/>
            <person name="Li C."/>
            <person name="Zhang P."/>
            <person name="Huang Z."/>
            <person name="Berger S.L."/>
            <person name="Reinberg D."/>
            <person name="Wang J."/>
            <person name="Liebig J."/>
        </authorList>
    </citation>
    <scope>NUCLEOTIDE SEQUENCE [LARGE SCALE GENOMIC DNA]</scope>
    <source>
        <strain evidence="3">C129</strain>
    </source>
</reference>
<dbReference type="EMBL" id="GL445059">
    <property type="protein sequence ID" value="EFN60233.1"/>
    <property type="molecule type" value="Genomic_DNA"/>
</dbReference>
<feature type="compositionally biased region" description="Basic and acidic residues" evidence="1">
    <location>
        <begin position="81"/>
        <end position="107"/>
    </location>
</feature>
<dbReference type="InParanoid" id="E2B258"/>
<feature type="region of interest" description="Disordered" evidence="1">
    <location>
        <begin position="80"/>
        <end position="115"/>
    </location>
</feature>
<sequence>MALSLCELPPLYVLLGSSVSKYPRTVRRRQKIKLRLKLNDVGRNGHLSTVPLEKEIGKIRHNSVLMFSLRTRRKALLRVATKPESEDSRGRTFLKEGKEKEKEKEEKDNDDNDVISRTRVSTIRSSMGYATCNATDTPSIISVTLSRRGCRNESSMTMRLFEALPRL</sequence>
<keyword evidence="3" id="KW-1185">Reference proteome</keyword>
<proteinExistence type="predicted"/>
<accession>E2B258</accession>
<dbReference type="Proteomes" id="UP000000311">
    <property type="component" value="Unassembled WGS sequence"/>
</dbReference>
<evidence type="ECO:0000313" key="3">
    <source>
        <dbReference type="Proteomes" id="UP000000311"/>
    </source>
</evidence>
<gene>
    <name evidence="2" type="ORF">EAG_00971</name>
</gene>
<dbReference type="AlphaFoldDB" id="E2B258"/>
<evidence type="ECO:0000256" key="1">
    <source>
        <dbReference type="SAM" id="MobiDB-lite"/>
    </source>
</evidence>
<protein>
    <submittedName>
        <fullName evidence="2">Uncharacterized protein</fullName>
    </submittedName>
</protein>
<organism evidence="3">
    <name type="scientific">Camponotus floridanus</name>
    <name type="common">Florida carpenter ant</name>
    <dbReference type="NCBI Taxonomy" id="104421"/>
    <lineage>
        <taxon>Eukaryota</taxon>
        <taxon>Metazoa</taxon>
        <taxon>Ecdysozoa</taxon>
        <taxon>Arthropoda</taxon>
        <taxon>Hexapoda</taxon>
        <taxon>Insecta</taxon>
        <taxon>Pterygota</taxon>
        <taxon>Neoptera</taxon>
        <taxon>Endopterygota</taxon>
        <taxon>Hymenoptera</taxon>
        <taxon>Apocrita</taxon>
        <taxon>Aculeata</taxon>
        <taxon>Formicoidea</taxon>
        <taxon>Formicidae</taxon>
        <taxon>Formicinae</taxon>
        <taxon>Camponotus</taxon>
    </lineage>
</organism>